<sequence length="118" mass="13150">MAKKWKTTEKVIKKFQEKYKDKAATTLGAVLKDVDPQKIIAINESYDYPSILNDYKMGILKESVEKNGWTNERPDGIYLIELPNGDLLVGGMGNHRAVLAKELGIPSIKASVGLVKFL</sequence>
<evidence type="ECO:0000313" key="1">
    <source>
        <dbReference type="EMBL" id="AIQ59676.1"/>
    </source>
</evidence>
<organism evidence="1 2">
    <name type="scientific">Paenibacillus borealis</name>
    <dbReference type="NCBI Taxonomy" id="160799"/>
    <lineage>
        <taxon>Bacteria</taxon>
        <taxon>Bacillati</taxon>
        <taxon>Bacillota</taxon>
        <taxon>Bacilli</taxon>
        <taxon>Bacillales</taxon>
        <taxon>Paenibacillaceae</taxon>
        <taxon>Paenibacillus</taxon>
    </lineage>
</organism>
<dbReference type="HOGENOM" id="CLU_2070748_0_0_9"/>
<dbReference type="AlphaFoldDB" id="A0A089LDT2"/>
<accession>A0A089LDT2</accession>
<protein>
    <recommendedName>
        <fullName evidence="3">ParB/Sulfiredoxin domain-containing protein</fullName>
    </recommendedName>
</protein>
<gene>
    <name evidence="1" type="ORF">PBOR_24000</name>
</gene>
<dbReference type="EMBL" id="CP009285">
    <property type="protein sequence ID" value="AIQ59676.1"/>
    <property type="molecule type" value="Genomic_DNA"/>
</dbReference>
<keyword evidence="2" id="KW-1185">Reference proteome</keyword>
<name>A0A089LDT2_PAEBO</name>
<dbReference type="OrthoDB" id="2888905at2"/>
<dbReference type="RefSeq" id="WP_042215760.1">
    <property type="nucleotide sequence ID" value="NZ_CP009285.1"/>
</dbReference>
<reference evidence="1" key="1">
    <citation type="submission" date="2014-08" db="EMBL/GenBank/DDBJ databases">
        <title>Comparative genomics of the Paenibacillus odorifer group.</title>
        <authorList>
            <person name="den Bakker H.C."/>
            <person name="Tsai Y.-C.Y.-C."/>
            <person name="Martin N."/>
            <person name="Korlach J."/>
            <person name="Wiedmann M."/>
        </authorList>
    </citation>
    <scope>NUCLEOTIDE SEQUENCE [LARGE SCALE GENOMIC DNA]</scope>
    <source>
        <strain evidence="1">DSM 13188</strain>
    </source>
</reference>
<dbReference type="KEGG" id="pbd:PBOR_24000"/>
<proteinExistence type="predicted"/>
<evidence type="ECO:0008006" key="3">
    <source>
        <dbReference type="Google" id="ProtNLM"/>
    </source>
</evidence>
<evidence type="ECO:0000313" key="2">
    <source>
        <dbReference type="Proteomes" id="UP000029518"/>
    </source>
</evidence>
<dbReference type="Proteomes" id="UP000029518">
    <property type="component" value="Chromosome"/>
</dbReference>